<dbReference type="PRINTS" id="PR00081">
    <property type="entry name" value="GDHRDH"/>
</dbReference>
<keyword evidence="4" id="KW-1185">Reference proteome</keyword>
<dbReference type="Gene3D" id="3.40.50.720">
    <property type="entry name" value="NAD(P)-binding Rossmann-like Domain"/>
    <property type="match status" value="1"/>
</dbReference>
<dbReference type="EMBL" id="VDEQ01000034">
    <property type="protein sequence ID" value="MQS34772.1"/>
    <property type="molecule type" value="Genomic_DNA"/>
</dbReference>
<evidence type="ECO:0000256" key="1">
    <source>
        <dbReference type="ARBA" id="ARBA00006484"/>
    </source>
</evidence>
<keyword evidence="2" id="KW-0560">Oxidoreductase</keyword>
<comment type="similarity">
    <text evidence="1">Belongs to the short-chain dehydrogenases/reductases (SDR) family.</text>
</comment>
<gene>
    <name evidence="3" type="ORF">FFZ77_03800</name>
</gene>
<dbReference type="Proteomes" id="UP000460558">
    <property type="component" value="Unassembled WGS sequence"/>
</dbReference>
<reference evidence="3 4" key="1">
    <citation type="submission" date="2019-06" db="EMBL/GenBank/DDBJ databases">
        <title>Comparative genomics and metabolomics analyses of clavulanic acid producing Streptomyces species provides insight into specialized metabolism and evolution of beta-lactam biosynthetic gene clusters.</title>
        <authorList>
            <person name="Moore M.A."/>
            <person name="Cruz-Morales P."/>
            <person name="Barona Gomez F."/>
            <person name="Kapil T."/>
        </authorList>
    </citation>
    <scope>NUCLEOTIDE SEQUENCE [LARGE SCALE GENOMIC DNA]</scope>
    <source>
        <strain evidence="3 4">T-272</strain>
    </source>
</reference>
<dbReference type="PANTHER" id="PTHR43669:SF3">
    <property type="entry name" value="ALCOHOL DEHYDROGENASE, PUTATIVE (AFU_ORTHOLOGUE AFUA_3G03445)-RELATED"/>
    <property type="match status" value="1"/>
</dbReference>
<protein>
    <submittedName>
        <fullName evidence="3">SDR family oxidoreductase</fullName>
    </submittedName>
</protein>
<proteinExistence type="inferred from homology"/>
<organism evidence="3 4">
    <name type="scientific">Streptomyces katsurahamanus</name>
    <dbReference type="NCBI Taxonomy" id="2577098"/>
    <lineage>
        <taxon>Bacteria</taxon>
        <taxon>Bacillati</taxon>
        <taxon>Actinomycetota</taxon>
        <taxon>Actinomycetes</taxon>
        <taxon>Kitasatosporales</taxon>
        <taxon>Streptomycetaceae</taxon>
        <taxon>Streptomyces</taxon>
    </lineage>
</organism>
<evidence type="ECO:0000313" key="3">
    <source>
        <dbReference type="EMBL" id="MQS34772.1"/>
    </source>
</evidence>
<evidence type="ECO:0000256" key="2">
    <source>
        <dbReference type="ARBA" id="ARBA00023002"/>
    </source>
</evidence>
<dbReference type="RefSeq" id="WP_153480979.1">
    <property type="nucleotide sequence ID" value="NZ_VDEQ01000034.1"/>
</dbReference>
<name>A0ABW9NNC2_9ACTN</name>
<dbReference type="PROSITE" id="PS00061">
    <property type="entry name" value="ADH_SHORT"/>
    <property type="match status" value="1"/>
</dbReference>
<accession>A0ABW9NNC2</accession>
<dbReference type="InterPro" id="IPR036291">
    <property type="entry name" value="NAD(P)-bd_dom_sf"/>
</dbReference>
<dbReference type="CDD" id="cd05233">
    <property type="entry name" value="SDR_c"/>
    <property type="match status" value="1"/>
</dbReference>
<dbReference type="Pfam" id="PF13561">
    <property type="entry name" value="adh_short_C2"/>
    <property type="match status" value="1"/>
</dbReference>
<dbReference type="InterPro" id="IPR020904">
    <property type="entry name" value="Sc_DH/Rdtase_CS"/>
</dbReference>
<dbReference type="SUPFAM" id="SSF51735">
    <property type="entry name" value="NAD(P)-binding Rossmann-fold domains"/>
    <property type="match status" value="1"/>
</dbReference>
<dbReference type="InterPro" id="IPR002347">
    <property type="entry name" value="SDR_fam"/>
</dbReference>
<comment type="caution">
    <text evidence="3">The sequence shown here is derived from an EMBL/GenBank/DDBJ whole genome shotgun (WGS) entry which is preliminary data.</text>
</comment>
<sequence>MTDFQGKNVLITGGGSGIGLSTARRLLDDGARVALVGRGADRLAAAAKELDAGERVLTVSADVSRTADLDTVAARVKERFGVLHGVFANAGISLNARTGDVTEEDFDAVVGTNFKGVFFTVQKALPLLADGASIVLNASWLVHRGMGPGSVYAATKAAVLNLPRSLAPDLAGRGIRVNAITPGHIRTEMFDTVAPVDEVREFFRGQVALGRLGAPGDVADAVAFLLSARSSYITGQELVVDGGLVGSVPG</sequence>
<dbReference type="PANTHER" id="PTHR43669">
    <property type="entry name" value="5-KETO-D-GLUCONATE 5-REDUCTASE"/>
    <property type="match status" value="1"/>
</dbReference>
<evidence type="ECO:0000313" key="4">
    <source>
        <dbReference type="Proteomes" id="UP000460558"/>
    </source>
</evidence>